<proteinExistence type="predicted"/>
<keyword evidence="1" id="KW-1133">Transmembrane helix</keyword>
<name>A0ABM7H5I0_9EURY</name>
<evidence type="ECO:0008006" key="4">
    <source>
        <dbReference type="Google" id="ProtNLM"/>
    </source>
</evidence>
<reference evidence="2 3" key="1">
    <citation type="submission" date="2019-06" db="EMBL/GenBank/DDBJ databases">
        <title>Complete genome sequence of Methanoculleus chikugoensis strain MG62.</title>
        <authorList>
            <person name="Asakawa S."/>
            <person name="Dianou D."/>
        </authorList>
    </citation>
    <scope>NUCLEOTIDE SEQUENCE [LARGE SCALE GENOMIC DNA]</scope>
    <source>
        <strain evidence="2 3">MG62</strain>
    </source>
</reference>
<feature type="transmembrane region" description="Helical" evidence="1">
    <location>
        <begin position="47"/>
        <end position="67"/>
    </location>
</feature>
<evidence type="ECO:0000256" key="1">
    <source>
        <dbReference type="SAM" id="Phobius"/>
    </source>
</evidence>
<dbReference type="EMBL" id="AP019781">
    <property type="protein sequence ID" value="BBL68043.1"/>
    <property type="molecule type" value="Genomic_DNA"/>
</dbReference>
<dbReference type="PANTHER" id="PTHR43143:SF1">
    <property type="entry name" value="SERINE_THREONINE-PROTEIN PHOSPHATASE CPPED1"/>
    <property type="match status" value="1"/>
</dbReference>
<dbReference type="InterPro" id="IPR051918">
    <property type="entry name" value="STPP_CPPED1"/>
</dbReference>
<organism evidence="2 3">
    <name type="scientific">Methanoculleus chikugoensis</name>
    <dbReference type="NCBI Taxonomy" id="118126"/>
    <lineage>
        <taxon>Archaea</taxon>
        <taxon>Methanobacteriati</taxon>
        <taxon>Methanobacteriota</taxon>
        <taxon>Stenosarchaea group</taxon>
        <taxon>Methanomicrobia</taxon>
        <taxon>Methanomicrobiales</taxon>
        <taxon>Methanomicrobiaceae</taxon>
        <taxon>Methanoculleus</taxon>
    </lineage>
</organism>
<dbReference type="RefSeq" id="WP_244987826.1">
    <property type="nucleotide sequence ID" value="NZ_AP019781.1"/>
</dbReference>
<accession>A0ABM7H5I0</accession>
<keyword evidence="1" id="KW-0472">Membrane</keyword>
<sequence>MIRQGDRAQANYRRSETLPTSDDPALFYKQPYHHLDLKKNMYNSKTGAILALLFVVFITAAGCTAPGSQPPEEGEPDYPIDSLVLTTVDRTVLPVPVPSTSPALHPDQVANFSEYGYGVWEFGEGLDYEKRLDLMPDGYTPGSDTNAEKLLTFFAMSDIHITDKESPAQVVYYGYKWGVISGYSPAMLYTTHVLDAAVQTVNALHKEDPFDFGIFLGDAINSGQYNELQWYIDVLDGRMVNPDSGDRDDPIPGPLNDYQDQYKAAGLDESIRWYQVLGNHDHFWMGLFPPDDHVNSALTGTAVLELGNIFSDPRQLKSRGFYMGAIDGRTPYGDIIGAGPVTDFPDGSPTVPADQNRSFLSRTEWNGEFLDSSSSPKGHGFNQSDRTTGFACYSFEPRSDVPIKVIVLDDTQRDDDPGEGSSGFGSIDQERYDWLVQELESGQAEGKLMIIAAHIPIVIQEDEAGLSSLMKWSQYAAVSDVDLIAKLQTYPNLMAWISGHRHQNTVIPIKSPDVDRPELGFWQVETASLREFPQQFRIFEVVYNGDNTVSIFTTNVDPAVRDGSPAAQSRSYAIAAQQIFQSPVEMKPSGAYNAELVLQLTPEMQEILQKTGRDL</sequence>
<dbReference type="PANTHER" id="PTHR43143">
    <property type="entry name" value="METALLOPHOSPHOESTERASE, CALCINEURIN SUPERFAMILY"/>
    <property type="match status" value="1"/>
</dbReference>
<gene>
    <name evidence="2" type="ORF">MchiMG62_12240</name>
</gene>
<dbReference type="NCBIfam" id="TIGR03768">
    <property type="entry name" value="RPA4764"/>
    <property type="match status" value="1"/>
</dbReference>
<protein>
    <recommendedName>
        <fullName evidence="4">TIGR03768 family metallophosphoesterase</fullName>
    </recommendedName>
</protein>
<evidence type="ECO:0000313" key="3">
    <source>
        <dbReference type="Proteomes" id="UP000824969"/>
    </source>
</evidence>
<keyword evidence="3" id="KW-1185">Reference proteome</keyword>
<keyword evidence="1" id="KW-0812">Transmembrane</keyword>
<evidence type="ECO:0000313" key="2">
    <source>
        <dbReference type="EMBL" id="BBL68043.1"/>
    </source>
</evidence>
<dbReference type="InterPro" id="IPR022507">
    <property type="entry name" value="Metallophosphoesterase_RPA4764"/>
</dbReference>
<dbReference type="Proteomes" id="UP000824969">
    <property type="component" value="Chromosome"/>
</dbReference>
<dbReference type="GeneID" id="66130746"/>